<proteinExistence type="predicted"/>
<accession>A0A8T1VT42</accession>
<sequence>MKSHKMGKQAYNIVHVMSVWAEWSSSFTRSLVMMNGPSSSRAREVVNGSVTAMMIQFSSSAPPTGRDYDTNHEQQVAQDITECAVDGGHVDHVRSEWGTDHAHDRGKDADDEVVLNDLVHGAEARQVPEVADVLTEVGGLGLDGLGLLF</sequence>
<keyword evidence="2" id="KW-1185">Reference proteome</keyword>
<reference evidence="1" key="1">
    <citation type="submission" date="2021-02" db="EMBL/GenBank/DDBJ databases">
        <authorList>
            <person name="Palmer J.M."/>
        </authorList>
    </citation>
    <scope>NUCLEOTIDE SEQUENCE</scope>
    <source>
        <strain evidence="1">SCRP734</strain>
    </source>
</reference>
<gene>
    <name evidence="1" type="ORF">PHYPSEUDO_003714</name>
</gene>
<name>A0A8T1VT42_9STRA</name>
<dbReference type="Proteomes" id="UP000694044">
    <property type="component" value="Unassembled WGS sequence"/>
</dbReference>
<evidence type="ECO:0000313" key="2">
    <source>
        <dbReference type="Proteomes" id="UP000694044"/>
    </source>
</evidence>
<comment type="caution">
    <text evidence="1">The sequence shown here is derived from an EMBL/GenBank/DDBJ whole genome shotgun (WGS) entry which is preliminary data.</text>
</comment>
<organism evidence="1 2">
    <name type="scientific">Phytophthora pseudosyringae</name>
    <dbReference type="NCBI Taxonomy" id="221518"/>
    <lineage>
        <taxon>Eukaryota</taxon>
        <taxon>Sar</taxon>
        <taxon>Stramenopiles</taxon>
        <taxon>Oomycota</taxon>
        <taxon>Peronosporomycetes</taxon>
        <taxon>Peronosporales</taxon>
        <taxon>Peronosporaceae</taxon>
        <taxon>Phytophthora</taxon>
    </lineage>
</organism>
<dbReference type="EMBL" id="JAGDFM010000178">
    <property type="protein sequence ID" value="KAG7383398.1"/>
    <property type="molecule type" value="Genomic_DNA"/>
</dbReference>
<dbReference type="AlphaFoldDB" id="A0A8T1VT42"/>
<protein>
    <submittedName>
        <fullName evidence="1">Uncharacterized protein</fullName>
    </submittedName>
</protein>
<evidence type="ECO:0000313" key="1">
    <source>
        <dbReference type="EMBL" id="KAG7383398.1"/>
    </source>
</evidence>